<keyword evidence="1" id="KW-0563">Paired box</keyword>
<sequence>MAKPLSNDLRFRLINYVQSGLSARSAGRKLSISASTATAIVKRWRTTGCYKPLQMGGHRRSVLKPAWIIKAIDIFKDCYLCRASCLPGCRQILPALTDPNIAYINNPFLVRLFYGFSITCL</sequence>
<dbReference type="InterPro" id="IPR036388">
    <property type="entry name" value="WH-like_DNA-bd_sf"/>
</dbReference>
<protein>
    <recommendedName>
        <fullName evidence="2">Paired domain-containing protein</fullName>
    </recommendedName>
</protein>
<evidence type="ECO:0000313" key="3">
    <source>
        <dbReference type="EMBL" id="VAV99688.1"/>
    </source>
</evidence>
<evidence type="ECO:0000259" key="2">
    <source>
        <dbReference type="PROSITE" id="PS51057"/>
    </source>
</evidence>
<dbReference type="GO" id="GO:0006355">
    <property type="term" value="P:regulation of DNA-templated transcription"/>
    <property type="evidence" value="ECO:0007669"/>
    <property type="project" value="InterPro"/>
</dbReference>
<name>A0A3B0SG19_9ZZZZ</name>
<dbReference type="EMBL" id="UOED01000136">
    <property type="protein sequence ID" value="VAV99688.1"/>
    <property type="molecule type" value="Genomic_DNA"/>
</dbReference>
<organism evidence="3">
    <name type="scientific">hydrothermal vent metagenome</name>
    <dbReference type="NCBI Taxonomy" id="652676"/>
    <lineage>
        <taxon>unclassified sequences</taxon>
        <taxon>metagenomes</taxon>
        <taxon>ecological metagenomes</taxon>
    </lineage>
</organism>
<dbReference type="InterPro" id="IPR001523">
    <property type="entry name" value="Paired_dom"/>
</dbReference>
<dbReference type="PROSITE" id="PS51057">
    <property type="entry name" value="PAIRED_2"/>
    <property type="match status" value="1"/>
</dbReference>
<dbReference type="GO" id="GO:0003677">
    <property type="term" value="F:DNA binding"/>
    <property type="evidence" value="ECO:0007669"/>
    <property type="project" value="InterPro"/>
</dbReference>
<dbReference type="Pfam" id="PF00292">
    <property type="entry name" value="PAX"/>
    <property type="match status" value="1"/>
</dbReference>
<dbReference type="AlphaFoldDB" id="A0A3B0SG19"/>
<proteinExistence type="predicted"/>
<dbReference type="InterPro" id="IPR009057">
    <property type="entry name" value="Homeodomain-like_sf"/>
</dbReference>
<reference evidence="3" key="1">
    <citation type="submission" date="2018-06" db="EMBL/GenBank/DDBJ databases">
        <authorList>
            <person name="Zhirakovskaya E."/>
        </authorList>
    </citation>
    <scope>NUCLEOTIDE SEQUENCE</scope>
</reference>
<feature type="domain" description="Paired" evidence="2">
    <location>
        <begin position="1"/>
        <end position="111"/>
    </location>
</feature>
<accession>A0A3B0SG19</accession>
<dbReference type="Gene3D" id="1.10.10.10">
    <property type="entry name" value="Winged helix-like DNA-binding domain superfamily/Winged helix DNA-binding domain"/>
    <property type="match status" value="1"/>
</dbReference>
<evidence type="ECO:0000256" key="1">
    <source>
        <dbReference type="ARBA" id="ARBA00022724"/>
    </source>
</evidence>
<dbReference type="SUPFAM" id="SSF46689">
    <property type="entry name" value="Homeodomain-like"/>
    <property type="match status" value="1"/>
</dbReference>
<gene>
    <name evidence="3" type="ORF">MNBD_ALPHA02-22</name>
</gene>